<dbReference type="PROSITE" id="PS50928">
    <property type="entry name" value="ABC_TM1"/>
    <property type="match status" value="1"/>
</dbReference>
<feature type="transmembrane region" description="Helical" evidence="9">
    <location>
        <begin position="249"/>
        <end position="273"/>
    </location>
</feature>
<evidence type="ECO:0000256" key="7">
    <source>
        <dbReference type="ARBA" id="ARBA00022989"/>
    </source>
</evidence>
<evidence type="ECO:0000256" key="5">
    <source>
        <dbReference type="ARBA" id="ARBA00022856"/>
    </source>
</evidence>
<dbReference type="Gene3D" id="1.10.3720.10">
    <property type="entry name" value="MetI-like"/>
    <property type="match status" value="1"/>
</dbReference>
<dbReference type="PANTHER" id="PTHR43386:SF24">
    <property type="entry name" value="OLIGOPEPTIDE TRANSPORT SYSTEM PERMEASE PROTEIN AMID"/>
    <property type="match status" value="1"/>
</dbReference>
<dbReference type="GO" id="GO:0005886">
    <property type="term" value="C:plasma membrane"/>
    <property type="evidence" value="ECO:0007669"/>
    <property type="project" value="UniProtKB-SubCell"/>
</dbReference>
<dbReference type="Pfam" id="PF00528">
    <property type="entry name" value="BPD_transp_1"/>
    <property type="match status" value="1"/>
</dbReference>
<reference evidence="11 12" key="1">
    <citation type="submission" date="2015-05" db="EMBL/GenBank/DDBJ databases">
        <title>Complete genome sequence of a sulfur-oxidizing gammaproteobacterium strain HA5.</title>
        <authorList>
            <person name="Miura A."/>
            <person name="Kojima H."/>
            <person name="Fukui M."/>
        </authorList>
    </citation>
    <scope>NUCLEOTIDE SEQUENCE [LARGE SCALE GENOMIC DNA]</scope>
    <source>
        <strain evidence="11 12">HA5</strain>
    </source>
</reference>
<dbReference type="EMBL" id="AP014879">
    <property type="protein sequence ID" value="BAV34161.1"/>
    <property type="molecule type" value="Genomic_DNA"/>
</dbReference>
<keyword evidence="7 9" id="KW-1133">Transmembrane helix</keyword>
<comment type="subcellular location">
    <subcellularLocation>
        <location evidence="1 9">Cell membrane</location>
        <topology evidence="1 9">Multi-pass membrane protein</topology>
    </subcellularLocation>
</comment>
<feature type="transmembrane region" description="Helical" evidence="9">
    <location>
        <begin position="156"/>
        <end position="178"/>
    </location>
</feature>
<accession>A0A1B4XH67</accession>
<evidence type="ECO:0000256" key="6">
    <source>
        <dbReference type="ARBA" id="ARBA00022927"/>
    </source>
</evidence>
<dbReference type="InterPro" id="IPR035906">
    <property type="entry name" value="MetI-like_sf"/>
</dbReference>
<keyword evidence="3" id="KW-1003">Cell membrane</keyword>
<dbReference type="GO" id="GO:0055085">
    <property type="term" value="P:transmembrane transport"/>
    <property type="evidence" value="ECO:0007669"/>
    <property type="project" value="InterPro"/>
</dbReference>
<keyword evidence="6" id="KW-0653">Protein transport</keyword>
<evidence type="ECO:0000256" key="2">
    <source>
        <dbReference type="ARBA" id="ARBA00022448"/>
    </source>
</evidence>
<dbReference type="InterPro" id="IPR000515">
    <property type="entry name" value="MetI-like"/>
</dbReference>
<dbReference type="InterPro" id="IPR050366">
    <property type="entry name" value="BP-dependent_transpt_permease"/>
</dbReference>
<dbReference type="GO" id="GO:0015031">
    <property type="term" value="P:protein transport"/>
    <property type="evidence" value="ECO:0007669"/>
    <property type="project" value="UniProtKB-KW"/>
</dbReference>
<evidence type="ECO:0000313" key="11">
    <source>
        <dbReference type="EMBL" id="BAV34161.1"/>
    </source>
</evidence>
<evidence type="ECO:0000256" key="3">
    <source>
        <dbReference type="ARBA" id="ARBA00022475"/>
    </source>
</evidence>
<keyword evidence="5" id="KW-0571">Peptide transport</keyword>
<gene>
    <name evidence="11" type="ORF">SCL_1863</name>
</gene>
<feature type="transmembrane region" description="Helical" evidence="9">
    <location>
        <begin position="14"/>
        <end position="31"/>
    </location>
</feature>
<keyword evidence="4 9" id="KW-0812">Transmembrane</keyword>
<dbReference type="FunCoup" id="A0A1B4XH67">
    <property type="interactions" value="341"/>
</dbReference>
<evidence type="ECO:0000256" key="1">
    <source>
        <dbReference type="ARBA" id="ARBA00004651"/>
    </source>
</evidence>
<feature type="transmembrane region" description="Helical" evidence="9">
    <location>
        <begin position="432"/>
        <end position="455"/>
    </location>
</feature>
<dbReference type="InParanoid" id="A0A1B4XH67"/>
<feature type="transmembrane region" description="Helical" evidence="9">
    <location>
        <begin position="383"/>
        <end position="407"/>
    </location>
</feature>
<feature type="transmembrane region" description="Helical" evidence="9">
    <location>
        <begin position="199"/>
        <end position="221"/>
    </location>
</feature>
<evidence type="ECO:0000256" key="9">
    <source>
        <dbReference type="RuleBase" id="RU363032"/>
    </source>
</evidence>
<dbReference type="GO" id="GO:0015833">
    <property type="term" value="P:peptide transport"/>
    <property type="evidence" value="ECO:0007669"/>
    <property type="project" value="UniProtKB-KW"/>
</dbReference>
<protein>
    <submittedName>
        <fullName evidence="11">Peptide ABC transporter permease</fullName>
    </submittedName>
</protein>
<evidence type="ECO:0000256" key="8">
    <source>
        <dbReference type="ARBA" id="ARBA00023136"/>
    </source>
</evidence>
<proteinExistence type="inferred from homology"/>
<dbReference type="PANTHER" id="PTHR43386">
    <property type="entry name" value="OLIGOPEPTIDE TRANSPORT SYSTEM PERMEASE PROTEIN APPC"/>
    <property type="match status" value="1"/>
</dbReference>
<comment type="similarity">
    <text evidence="9">Belongs to the binding-protein-dependent transport system permease family.</text>
</comment>
<organism evidence="11 12">
    <name type="scientific">Sulfuricaulis limicola</name>
    <dbReference type="NCBI Taxonomy" id="1620215"/>
    <lineage>
        <taxon>Bacteria</taxon>
        <taxon>Pseudomonadati</taxon>
        <taxon>Pseudomonadota</taxon>
        <taxon>Gammaproteobacteria</taxon>
        <taxon>Acidiferrobacterales</taxon>
        <taxon>Acidiferrobacteraceae</taxon>
        <taxon>Sulfuricaulis</taxon>
    </lineage>
</organism>
<evidence type="ECO:0000256" key="4">
    <source>
        <dbReference type="ARBA" id="ARBA00022692"/>
    </source>
</evidence>
<keyword evidence="2 9" id="KW-0813">Transport</keyword>
<name>A0A1B4XH67_9GAMM</name>
<sequence length="468" mass="51950">MNMSFQPAFLWTDVLIYVLLAALIAFGFYTARHEHLRVPWRQVARRPMAMAALVVLLAYVAVGLMDSIHYKPRLSGGADTESVYANEVLSLLDTLAKPLRSRTEKTYSAPFAMQAHTMETVEYPDGRHVREYPRLRHGGAHLPDPGERAGDIQSRAAAATLAGLVLWLLLVAGFLLLWHRRSEPWLQTLRRLLSGNGDFPWRTVLVTVGVLIVLTANAAYLSRYYHIFGTDQVGQDVFYKSIKSVRTGLVIGTLTTLVMLPFAALFGIMAGYFRGWVDDVIQYVYTTLSSIPGVLLIAAAILSLQVYIAAHPESFASATERADTRLLFLCLILGVTSWTGLCRLLRGETLKLREVDYIQAARALGASHLSVMVRHILPNVMHIILITVVLDFSGLVLAEAVLSYVGVGVDPTMDSWGNMIVSARLEMARDPLVWWSLAAAFVFMFALVLAANLFSDAVRDAFDPRLRK</sequence>
<keyword evidence="12" id="KW-1185">Reference proteome</keyword>
<dbReference type="CDD" id="cd06261">
    <property type="entry name" value="TM_PBP2"/>
    <property type="match status" value="1"/>
</dbReference>
<dbReference type="AlphaFoldDB" id="A0A1B4XH67"/>
<evidence type="ECO:0000259" key="10">
    <source>
        <dbReference type="PROSITE" id="PS50928"/>
    </source>
</evidence>
<feature type="transmembrane region" description="Helical" evidence="9">
    <location>
        <begin position="43"/>
        <end position="65"/>
    </location>
</feature>
<evidence type="ECO:0000313" key="12">
    <source>
        <dbReference type="Proteomes" id="UP000243180"/>
    </source>
</evidence>
<dbReference type="KEGG" id="slim:SCL_1863"/>
<feature type="domain" description="ABC transmembrane type-1" evidence="10">
    <location>
        <begin position="245"/>
        <end position="455"/>
    </location>
</feature>
<keyword evidence="8 9" id="KW-0472">Membrane</keyword>
<dbReference type="Proteomes" id="UP000243180">
    <property type="component" value="Chromosome"/>
</dbReference>
<feature type="transmembrane region" description="Helical" evidence="9">
    <location>
        <begin position="285"/>
        <end position="306"/>
    </location>
</feature>
<dbReference type="SUPFAM" id="SSF161098">
    <property type="entry name" value="MetI-like"/>
    <property type="match status" value="1"/>
</dbReference>